<dbReference type="InterPro" id="IPR001920">
    <property type="entry name" value="Asp/Glu_race"/>
</dbReference>
<dbReference type="NCBIfam" id="TIGR00035">
    <property type="entry name" value="asp_race"/>
    <property type="match status" value="1"/>
</dbReference>
<dbReference type="Proteomes" id="UP000298213">
    <property type="component" value="Unassembled WGS sequence"/>
</dbReference>
<dbReference type="PANTHER" id="PTHR21198:SF7">
    <property type="entry name" value="ASPARTATE-GLUTAMATE RACEMASE FAMILY"/>
    <property type="match status" value="1"/>
</dbReference>
<dbReference type="PANTHER" id="PTHR21198">
    <property type="entry name" value="GLUTAMATE RACEMASE"/>
    <property type="match status" value="1"/>
</dbReference>
<sequence>MRKLGLIGGMSWVSTAMYYEQINKGVARRLGGLASAPLLLDSVDFAPIAALQAAGEWGRLGDMMAESARRLEQAGAEGILLASNTMHKTYDQVSRAVRVPILHIGEVTAERLAADGVQRAGLIGTRFTMGETFYRERLEAKGIAVTTPDAVTAQEIDRIIFEELARGQISRQSERRLKTCLTEMGKARQQAVILGCTELVLLVDPGANVLPVYDTTALHAKAAVEWILQGEKVAAAA</sequence>
<comment type="caution">
    <text evidence="3">The sequence shown here is derived from an EMBL/GenBank/DDBJ whole genome shotgun (WGS) entry which is preliminary data.</text>
</comment>
<evidence type="ECO:0000313" key="3">
    <source>
        <dbReference type="EMBL" id="TFI56606.1"/>
    </source>
</evidence>
<dbReference type="Pfam" id="PF01177">
    <property type="entry name" value="Asp_Glu_race"/>
    <property type="match status" value="1"/>
</dbReference>
<dbReference type="EC" id="5.1.1.-" evidence="3"/>
<organism evidence="3 4">
    <name type="scientific">Sphingomonas parva</name>
    <dbReference type="NCBI Taxonomy" id="2555898"/>
    <lineage>
        <taxon>Bacteria</taxon>
        <taxon>Pseudomonadati</taxon>
        <taxon>Pseudomonadota</taxon>
        <taxon>Alphaproteobacteria</taxon>
        <taxon>Sphingomonadales</taxon>
        <taxon>Sphingomonadaceae</taxon>
        <taxon>Sphingomonas</taxon>
    </lineage>
</organism>
<dbReference type="RefSeq" id="WP_135090186.1">
    <property type="nucleotide sequence ID" value="NZ_SPDV01000065.1"/>
</dbReference>
<name>A0A4Y8ZQD2_9SPHN</name>
<dbReference type="AlphaFoldDB" id="A0A4Y8ZQD2"/>
<dbReference type="GO" id="GO:0047661">
    <property type="term" value="F:amino-acid racemase activity"/>
    <property type="evidence" value="ECO:0007669"/>
    <property type="project" value="InterPro"/>
</dbReference>
<dbReference type="OrthoDB" id="9803739at2"/>
<dbReference type="InterPro" id="IPR004380">
    <property type="entry name" value="Asp_race"/>
</dbReference>
<proteinExistence type="inferred from homology"/>
<dbReference type="Gene3D" id="3.40.50.1860">
    <property type="match status" value="2"/>
</dbReference>
<comment type="similarity">
    <text evidence="1">Belongs to the aspartate/glutamate racemases family.</text>
</comment>
<keyword evidence="2 3" id="KW-0413">Isomerase</keyword>
<protein>
    <submittedName>
        <fullName evidence="3">Amino acid racemase</fullName>
        <ecNumber evidence="3">5.1.1.-</ecNumber>
    </submittedName>
</protein>
<dbReference type="InterPro" id="IPR015942">
    <property type="entry name" value="Asp/Glu/hydantoin_racemase"/>
</dbReference>
<dbReference type="EMBL" id="SPDV01000065">
    <property type="protein sequence ID" value="TFI56606.1"/>
    <property type="molecule type" value="Genomic_DNA"/>
</dbReference>
<evidence type="ECO:0000256" key="1">
    <source>
        <dbReference type="ARBA" id="ARBA00007847"/>
    </source>
</evidence>
<reference evidence="3 4" key="1">
    <citation type="submission" date="2019-03" db="EMBL/GenBank/DDBJ databases">
        <title>Genome sequence of Sphingomonas sp. 17J27-24.</title>
        <authorList>
            <person name="Kim M."/>
            <person name="Maeng S."/>
            <person name="Sathiyaraj S."/>
        </authorList>
    </citation>
    <scope>NUCLEOTIDE SEQUENCE [LARGE SCALE GENOMIC DNA]</scope>
    <source>
        <strain evidence="3 4">17J27-24</strain>
    </source>
</reference>
<evidence type="ECO:0000256" key="2">
    <source>
        <dbReference type="ARBA" id="ARBA00023235"/>
    </source>
</evidence>
<evidence type="ECO:0000313" key="4">
    <source>
        <dbReference type="Proteomes" id="UP000298213"/>
    </source>
</evidence>
<gene>
    <name evidence="3" type="ORF">E2493_19380</name>
</gene>
<keyword evidence="4" id="KW-1185">Reference proteome</keyword>
<accession>A0A4Y8ZQD2</accession>
<dbReference type="SUPFAM" id="SSF53681">
    <property type="entry name" value="Aspartate/glutamate racemase"/>
    <property type="match status" value="2"/>
</dbReference>